<evidence type="ECO:0000313" key="2">
    <source>
        <dbReference type="EMBL" id="AKJ72646.1"/>
    </source>
</evidence>
<organism evidence="2 3">
    <name type="scientific">Gordonia phage GMA2</name>
    <dbReference type="NCBI Taxonomy" id="1647283"/>
    <lineage>
        <taxon>Viruses</taxon>
        <taxon>Duplodnaviria</taxon>
        <taxon>Heunggongvirae</taxon>
        <taxon>Uroviricota</taxon>
        <taxon>Caudoviricetes</taxon>
        <taxon>Gimaduovirus</taxon>
        <taxon>Gimaduovirus GMA2</taxon>
    </lineage>
</organism>
<dbReference type="Proteomes" id="UP000221359">
    <property type="component" value="Segment"/>
</dbReference>
<keyword evidence="1" id="KW-1133">Transmembrane helix</keyword>
<evidence type="ECO:0000313" key="3">
    <source>
        <dbReference type="Proteomes" id="UP000221359"/>
    </source>
</evidence>
<name>A0A0K0N7J8_9CAUD</name>
<keyword evidence="1" id="KW-0812">Transmembrane</keyword>
<proteinExistence type="predicted"/>
<protein>
    <submittedName>
        <fullName evidence="2">Uncharacterized protein</fullName>
    </submittedName>
</protein>
<gene>
    <name evidence="2" type="ORF">GMA2_108</name>
</gene>
<feature type="transmembrane region" description="Helical" evidence="1">
    <location>
        <begin position="46"/>
        <end position="66"/>
    </location>
</feature>
<keyword evidence="1" id="KW-0472">Membrane</keyword>
<evidence type="ECO:0000256" key="1">
    <source>
        <dbReference type="SAM" id="Phobius"/>
    </source>
</evidence>
<reference evidence="2 3" key="1">
    <citation type="journal article" date="2015" name="PLoS ONE">
        <title>Lysis to Kill: Evaluation of the Lytic Abilities, and Genomics of Nine Bacteriophages Infective for Gordonia spp. and Their Potential Use in Activated Sludge Foam Biocontrol.</title>
        <authorList>
            <person name="Dyson Z.A."/>
            <person name="Tucci J."/>
            <person name="Seviour R.J."/>
            <person name="Petrovski S."/>
        </authorList>
    </citation>
    <scope>NUCLEOTIDE SEQUENCE [LARGE SCALE GENOMIC DNA]</scope>
</reference>
<keyword evidence="3" id="KW-1185">Reference proteome</keyword>
<feature type="transmembrane region" description="Helical" evidence="1">
    <location>
        <begin position="7"/>
        <end position="34"/>
    </location>
</feature>
<sequence>MSKQAKFLLSCFIGCVILWLVYIGGLVIATVFVVRLAENVSGWMTGIWGGGSVVAIIAVVLLGMLANETRRSL</sequence>
<accession>A0A0K0N7J8</accession>
<dbReference type="EMBL" id="KR063281">
    <property type="protein sequence ID" value="AKJ72646.1"/>
    <property type="molecule type" value="Genomic_DNA"/>
</dbReference>